<dbReference type="InterPro" id="IPR057684">
    <property type="entry name" value="DUF7924"/>
</dbReference>
<feature type="compositionally biased region" description="Basic residues" evidence="1">
    <location>
        <begin position="503"/>
        <end position="512"/>
    </location>
</feature>
<feature type="compositionally biased region" description="Polar residues" evidence="1">
    <location>
        <begin position="38"/>
        <end position="50"/>
    </location>
</feature>
<protein>
    <recommendedName>
        <fullName evidence="2">DUF7924 domain-containing protein</fullName>
    </recommendedName>
</protein>
<dbReference type="OrthoDB" id="5336565at2759"/>
<dbReference type="Pfam" id="PF25545">
    <property type="entry name" value="DUF7924"/>
    <property type="match status" value="1"/>
</dbReference>
<dbReference type="OMA" id="WQDANDA"/>
<feature type="domain" description="DUF7924" evidence="2">
    <location>
        <begin position="217"/>
        <end position="409"/>
    </location>
</feature>
<dbReference type="VEuPathDB" id="FungiDB:F503_02795"/>
<proteinExistence type="predicted"/>
<sequence length="512" mass="57053">MAGPRPNPPGDDNANNHDNRGTTSNRPQPAAGRPLVKTINQPEPIQTDTTQVDENEADENEAWVNWACPPKFYDRLSRIHLTHDALAELDRRNRLVVQNDSKHHRLHETASLLFRTMSNKKDLARFARYGGPDLMDVYEPSLSNGTTTTEVKPKKSAPYNANFEQHLVDHDVQATYDSQKPANLAEIRAALTQRRPSLSSSQFSDGSFDTFQDCNNRAKNEDAVMADVIPAILGKCTLYGRQTLERNLLFNNLAPLTDGTITQPRPDIYYGARPKELSRPVRDALGHYIMPSTVQDKSLAPNFFVEVKGPDGNAAVAIRQVRYDGAVGSRAMHSLQNYRGEELKYDAQAYTFSSAYHSSTGSLQLYAHHLTAPTSEGRPKYHMTQLRTFAMTDTRETFIRGATAFRNARDLSKQHRDSFIQAANEAVKGENRAPRVLKGIKESQKEEEEEEAAEGTEQRTALRNGPLLVLTPPVTSNAGSATKQAKRRHPSSSAVSPHLTRAAVKRGRHSYS</sequence>
<accession>S3C2H8</accession>
<evidence type="ECO:0000256" key="1">
    <source>
        <dbReference type="SAM" id="MobiDB-lite"/>
    </source>
</evidence>
<dbReference type="HOGENOM" id="CLU_023878_1_1_1"/>
<name>S3C2H8_OPHP1</name>
<feature type="region of interest" description="Disordered" evidence="1">
    <location>
        <begin position="440"/>
        <end position="512"/>
    </location>
</feature>
<organism evidence="3 4">
    <name type="scientific">Ophiostoma piceae (strain UAMH 11346)</name>
    <name type="common">Sap stain fungus</name>
    <dbReference type="NCBI Taxonomy" id="1262450"/>
    <lineage>
        <taxon>Eukaryota</taxon>
        <taxon>Fungi</taxon>
        <taxon>Dikarya</taxon>
        <taxon>Ascomycota</taxon>
        <taxon>Pezizomycotina</taxon>
        <taxon>Sordariomycetes</taxon>
        <taxon>Sordariomycetidae</taxon>
        <taxon>Ophiostomatales</taxon>
        <taxon>Ophiostomataceae</taxon>
        <taxon>Ophiostoma</taxon>
    </lineage>
</organism>
<feature type="region of interest" description="Disordered" evidence="1">
    <location>
        <begin position="1"/>
        <end position="58"/>
    </location>
</feature>
<dbReference type="Proteomes" id="UP000016923">
    <property type="component" value="Unassembled WGS sequence"/>
</dbReference>
<gene>
    <name evidence="3" type="ORF">F503_02795</name>
</gene>
<feature type="compositionally biased region" description="Polar residues" evidence="1">
    <location>
        <begin position="473"/>
        <end position="483"/>
    </location>
</feature>
<evidence type="ECO:0000313" key="3">
    <source>
        <dbReference type="EMBL" id="EPE05966.1"/>
    </source>
</evidence>
<keyword evidence="4" id="KW-1185">Reference proteome</keyword>
<dbReference type="AlphaFoldDB" id="S3C2H8"/>
<evidence type="ECO:0000259" key="2">
    <source>
        <dbReference type="Pfam" id="PF25545"/>
    </source>
</evidence>
<dbReference type="STRING" id="1262450.S3C2H8"/>
<feature type="compositionally biased region" description="Acidic residues" evidence="1">
    <location>
        <begin position="445"/>
        <end position="454"/>
    </location>
</feature>
<evidence type="ECO:0000313" key="4">
    <source>
        <dbReference type="Proteomes" id="UP000016923"/>
    </source>
</evidence>
<reference evidence="3 4" key="1">
    <citation type="journal article" date="2013" name="BMC Genomics">
        <title>The genome and transcriptome of the pine saprophyte Ophiostoma piceae, and a comparison with the bark beetle-associated pine pathogen Grosmannia clavigera.</title>
        <authorList>
            <person name="Haridas S."/>
            <person name="Wang Y."/>
            <person name="Lim L."/>
            <person name="Massoumi Alamouti S."/>
            <person name="Jackman S."/>
            <person name="Docking R."/>
            <person name="Robertson G."/>
            <person name="Birol I."/>
            <person name="Bohlmann J."/>
            <person name="Breuil C."/>
        </authorList>
    </citation>
    <scope>NUCLEOTIDE SEQUENCE [LARGE SCALE GENOMIC DNA]</scope>
    <source>
        <strain evidence="3 4">UAMH 11346</strain>
    </source>
</reference>
<dbReference type="EMBL" id="KE148154">
    <property type="protein sequence ID" value="EPE05966.1"/>
    <property type="molecule type" value="Genomic_DNA"/>
</dbReference>